<dbReference type="EMBL" id="POUA01000510">
    <property type="protein sequence ID" value="PZG24097.1"/>
    <property type="molecule type" value="Genomic_DNA"/>
</dbReference>
<dbReference type="InterPro" id="IPR029063">
    <property type="entry name" value="SAM-dependent_MTases_sf"/>
</dbReference>
<evidence type="ECO:0000256" key="5">
    <source>
        <dbReference type="ARBA" id="ARBA00022490"/>
    </source>
</evidence>
<evidence type="ECO:0000256" key="2">
    <source>
        <dbReference type="ARBA" id="ARBA00005369"/>
    </source>
</evidence>
<dbReference type="GO" id="GO:0005737">
    <property type="term" value="C:cytoplasm"/>
    <property type="evidence" value="ECO:0007669"/>
    <property type="project" value="UniProtKB-SubCell"/>
</dbReference>
<dbReference type="EC" id="2.1.1.77" evidence="3"/>
<gene>
    <name evidence="12" type="ORF">C1I98_35895</name>
</gene>
<accession>A0A2W2FQH0</accession>
<dbReference type="AlphaFoldDB" id="A0A2W2FQH0"/>
<dbReference type="Pfam" id="PF01135">
    <property type="entry name" value="PCMT"/>
    <property type="match status" value="1"/>
</dbReference>
<dbReference type="PANTHER" id="PTHR11579">
    <property type="entry name" value="PROTEIN-L-ISOASPARTATE O-METHYLTRANSFERASE"/>
    <property type="match status" value="1"/>
</dbReference>
<dbReference type="GO" id="GO:0032259">
    <property type="term" value="P:methylation"/>
    <property type="evidence" value="ECO:0007669"/>
    <property type="project" value="UniProtKB-KW"/>
</dbReference>
<evidence type="ECO:0000256" key="10">
    <source>
        <dbReference type="ARBA" id="ARBA00031323"/>
    </source>
</evidence>
<evidence type="ECO:0000313" key="12">
    <source>
        <dbReference type="EMBL" id="PZG24097.1"/>
    </source>
</evidence>
<comment type="subcellular location">
    <subcellularLocation>
        <location evidence="1">Cytoplasm</location>
    </subcellularLocation>
</comment>
<keyword evidence="5" id="KW-0963">Cytoplasm</keyword>
<evidence type="ECO:0000256" key="8">
    <source>
        <dbReference type="ARBA" id="ARBA00022691"/>
    </source>
</evidence>
<evidence type="ECO:0000256" key="1">
    <source>
        <dbReference type="ARBA" id="ARBA00004496"/>
    </source>
</evidence>
<keyword evidence="13" id="KW-1185">Reference proteome</keyword>
<dbReference type="RefSeq" id="WP_111171751.1">
    <property type="nucleotide sequence ID" value="NZ_POUA01000510.1"/>
</dbReference>
<keyword evidence="6 12" id="KW-0489">Methyltransferase</keyword>
<keyword evidence="7 12" id="KW-0808">Transferase</keyword>
<evidence type="ECO:0000256" key="9">
    <source>
        <dbReference type="ARBA" id="ARBA00030757"/>
    </source>
</evidence>
<comment type="caution">
    <text evidence="12">The sequence shown here is derived from an EMBL/GenBank/DDBJ whole genome shotgun (WGS) entry which is preliminary data.</text>
</comment>
<evidence type="ECO:0000256" key="6">
    <source>
        <dbReference type="ARBA" id="ARBA00022603"/>
    </source>
</evidence>
<dbReference type="CDD" id="cd02440">
    <property type="entry name" value="AdoMet_MTases"/>
    <property type="match status" value="1"/>
</dbReference>
<evidence type="ECO:0000256" key="11">
    <source>
        <dbReference type="ARBA" id="ARBA00031350"/>
    </source>
</evidence>
<dbReference type="InterPro" id="IPR000682">
    <property type="entry name" value="PCMT"/>
</dbReference>
<name>A0A2W2FQH0_9ACTN</name>
<evidence type="ECO:0000256" key="4">
    <source>
        <dbReference type="ARBA" id="ARBA00013346"/>
    </source>
</evidence>
<sequence length="387" mass="41505">MTDDIATRNARLIDAIRPWIGSRPLIESAFRAVPRHLFVPPVALAGEDRMTTVINRDADPAAWLNAVYSPMPIVTQLSDGTIPIDSVIDDDGALNLPRGVSYTSSSSAPATVAELLTLAHPEPGHRVLDIGTGTGWTAALLSHLTGPDNVTSVEVDPAVAEQAAKHLSEAGFAPHLIVGDGADGAPDHAPFDRVHVTCGIRDVPYAWVEQTRPGGVIVLPWCPGFGDGNALRLVVMPDGIAHGRFPGFASYMMMRAQRPAAASTSGPEHERVSRVDPRTIAAAPAGADLAISALTGLVATTADLEDGGFRMWVRDPDDGGQWASVTRRPGQDEFRVYQVGDRPVWDEVTDAYFQWVSWGEPGRDRFGMTVTPDGQQVWLDTPHRPIG</sequence>
<dbReference type="Gene3D" id="3.40.50.150">
    <property type="entry name" value="Vaccinia Virus protein VP39"/>
    <property type="match status" value="1"/>
</dbReference>
<proteinExistence type="inferred from homology"/>
<evidence type="ECO:0000313" key="13">
    <source>
        <dbReference type="Proteomes" id="UP000248544"/>
    </source>
</evidence>
<dbReference type="PANTHER" id="PTHR11579:SF0">
    <property type="entry name" value="PROTEIN-L-ISOASPARTATE(D-ASPARTATE) O-METHYLTRANSFERASE"/>
    <property type="match status" value="1"/>
</dbReference>
<dbReference type="SUPFAM" id="SSF53335">
    <property type="entry name" value="S-adenosyl-L-methionine-dependent methyltransferases"/>
    <property type="match status" value="1"/>
</dbReference>
<evidence type="ECO:0000256" key="7">
    <source>
        <dbReference type="ARBA" id="ARBA00022679"/>
    </source>
</evidence>
<organism evidence="12 13">
    <name type="scientific">Spongiactinospora gelatinilytica</name>
    <dbReference type="NCBI Taxonomy" id="2666298"/>
    <lineage>
        <taxon>Bacteria</taxon>
        <taxon>Bacillati</taxon>
        <taxon>Actinomycetota</taxon>
        <taxon>Actinomycetes</taxon>
        <taxon>Streptosporangiales</taxon>
        <taxon>Streptosporangiaceae</taxon>
        <taxon>Spongiactinospora</taxon>
    </lineage>
</organism>
<dbReference type="GO" id="GO:0004719">
    <property type="term" value="F:protein-L-isoaspartate (D-aspartate) O-methyltransferase activity"/>
    <property type="evidence" value="ECO:0007669"/>
    <property type="project" value="UniProtKB-EC"/>
</dbReference>
<protein>
    <recommendedName>
        <fullName evidence="4">Protein-L-isoaspartate O-methyltransferase</fullName>
        <ecNumber evidence="3">2.1.1.77</ecNumber>
    </recommendedName>
    <alternativeName>
        <fullName evidence="11">L-isoaspartyl protein carboxyl methyltransferase</fullName>
    </alternativeName>
    <alternativeName>
        <fullName evidence="9">Protein L-isoaspartyl methyltransferase</fullName>
    </alternativeName>
    <alternativeName>
        <fullName evidence="10">Protein-beta-aspartate methyltransferase</fullName>
    </alternativeName>
</protein>
<dbReference type="Proteomes" id="UP000248544">
    <property type="component" value="Unassembled WGS sequence"/>
</dbReference>
<keyword evidence="8" id="KW-0949">S-adenosyl-L-methionine</keyword>
<evidence type="ECO:0000256" key="3">
    <source>
        <dbReference type="ARBA" id="ARBA00011890"/>
    </source>
</evidence>
<comment type="similarity">
    <text evidence="2">Belongs to the methyltransferase superfamily. L-isoaspartyl/D-aspartyl protein methyltransferase family.</text>
</comment>
<reference evidence="12 13" key="1">
    <citation type="submission" date="2018-01" db="EMBL/GenBank/DDBJ databases">
        <title>Draft genome sequence of Sphaerisporangium sp. 7K107.</title>
        <authorList>
            <person name="Sahin N."/>
            <person name="Saygin H."/>
            <person name="Ay H."/>
        </authorList>
    </citation>
    <scope>NUCLEOTIDE SEQUENCE [LARGE SCALE GENOMIC DNA]</scope>
    <source>
        <strain evidence="12 13">7K107</strain>
    </source>
</reference>